<dbReference type="STRING" id="747676.F4S181"/>
<gene>
    <name evidence="1" type="ORF">MELLADRAFT_72949</name>
</gene>
<dbReference type="HOGENOM" id="CLU_004966_3_1_1"/>
<dbReference type="GeneID" id="18932240"/>
<evidence type="ECO:0000313" key="2">
    <source>
        <dbReference type="Proteomes" id="UP000001072"/>
    </source>
</evidence>
<evidence type="ECO:0000313" key="1">
    <source>
        <dbReference type="EMBL" id="EGG01519.1"/>
    </source>
</evidence>
<dbReference type="AlphaFoldDB" id="F4S181"/>
<dbReference type="Proteomes" id="UP000001072">
    <property type="component" value="Unassembled WGS sequence"/>
</dbReference>
<reference evidence="2" key="1">
    <citation type="journal article" date="2011" name="Proc. Natl. Acad. Sci. U.S.A.">
        <title>Obligate biotrophy features unraveled by the genomic analysis of rust fungi.</title>
        <authorList>
            <person name="Duplessis S."/>
            <person name="Cuomo C.A."/>
            <person name="Lin Y.-C."/>
            <person name="Aerts A."/>
            <person name="Tisserant E."/>
            <person name="Veneault-Fourrey C."/>
            <person name="Joly D.L."/>
            <person name="Hacquard S."/>
            <person name="Amselem J."/>
            <person name="Cantarel B.L."/>
            <person name="Chiu R."/>
            <person name="Coutinho P.M."/>
            <person name="Feau N."/>
            <person name="Field M."/>
            <person name="Frey P."/>
            <person name="Gelhaye E."/>
            <person name="Goldberg J."/>
            <person name="Grabherr M.G."/>
            <person name="Kodira C.D."/>
            <person name="Kohler A."/>
            <person name="Kuees U."/>
            <person name="Lindquist E.A."/>
            <person name="Lucas S.M."/>
            <person name="Mago R."/>
            <person name="Mauceli E."/>
            <person name="Morin E."/>
            <person name="Murat C."/>
            <person name="Pangilinan J.L."/>
            <person name="Park R."/>
            <person name="Pearson M."/>
            <person name="Quesneville H."/>
            <person name="Rouhier N."/>
            <person name="Sakthikumar S."/>
            <person name="Salamov A.A."/>
            <person name="Schmutz J."/>
            <person name="Selles B."/>
            <person name="Shapiro H."/>
            <person name="Tanguay P."/>
            <person name="Tuskan G.A."/>
            <person name="Henrissat B."/>
            <person name="Van de Peer Y."/>
            <person name="Rouze P."/>
            <person name="Ellis J.G."/>
            <person name="Dodds P.N."/>
            <person name="Schein J.E."/>
            <person name="Zhong S."/>
            <person name="Hamelin R.C."/>
            <person name="Grigoriev I.V."/>
            <person name="Szabo L.J."/>
            <person name="Martin F."/>
        </authorList>
    </citation>
    <scope>NUCLEOTIDE SEQUENCE [LARGE SCALE GENOMIC DNA]</scope>
    <source>
        <strain evidence="2">98AG31 / pathotype 3-4-7</strain>
    </source>
</reference>
<dbReference type="InParanoid" id="F4S181"/>
<dbReference type="OrthoDB" id="2501483at2759"/>
<keyword evidence="2" id="KW-1185">Reference proteome</keyword>
<dbReference type="RefSeq" id="XP_007415110.1">
    <property type="nucleotide sequence ID" value="XM_007415048.1"/>
</dbReference>
<protein>
    <submittedName>
        <fullName evidence="1">Uncharacterized protein</fullName>
    </submittedName>
</protein>
<organism evidence="2">
    <name type="scientific">Melampsora larici-populina (strain 98AG31 / pathotype 3-4-7)</name>
    <name type="common">Poplar leaf rust fungus</name>
    <dbReference type="NCBI Taxonomy" id="747676"/>
    <lineage>
        <taxon>Eukaryota</taxon>
        <taxon>Fungi</taxon>
        <taxon>Dikarya</taxon>
        <taxon>Basidiomycota</taxon>
        <taxon>Pucciniomycotina</taxon>
        <taxon>Pucciniomycetes</taxon>
        <taxon>Pucciniales</taxon>
        <taxon>Melampsoraceae</taxon>
        <taxon>Melampsora</taxon>
    </lineage>
</organism>
<sequence>MPEIIFYDNACGLYSHIRSNPIDADKFKNTMLPVDTFHIKSHKESHTTCRLNNDPHLFPELKKPDGAWRFNASAAEITKAWFGRFDAMCRNMGHVRYNFFLDEMIRLHNNRLLEKLEARANVSFIGHFDMSRSSDLP</sequence>
<dbReference type="VEuPathDB" id="FungiDB:MELLADRAFT_72949"/>
<dbReference type="EMBL" id="GL883137">
    <property type="protein sequence ID" value="EGG01519.1"/>
    <property type="molecule type" value="Genomic_DNA"/>
</dbReference>
<accession>F4S181</accession>
<name>F4S181_MELLP</name>
<dbReference type="KEGG" id="mlr:MELLADRAFT_72949"/>
<proteinExistence type="predicted"/>